<comment type="caution">
    <text evidence="1">The sequence shown here is derived from an EMBL/GenBank/DDBJ whole genome shotgun (WGS) entry which is preliminary data.</text>
</comment>
<protein>
    <submittedName>
        <fullName evidence="1">Uncharacterized protein</fullName>
    </submittedName>
</protein>
<dbReference type="EMBL" id="ACWF01000119">
    <property type="protein sequence ID" value="EHL77069.1"/>
    <property type="molecule type" value="Genomic_DNA"/>
</dbReference>
<reference evidence="1 2" key="1">
    <citation type="submission" date="2011-09" db="EMBL/GenBank/DDBJ databases">
        <title>The Genome Sequence of Bacillus smithii 7_3_47FAA.</title>
        <authorList>
            <consortium name="The Broad Institute Genome Sequencing Platform"/>
            <person name="Earl A."/>
            <person name="Ward D."/>
            <person name="Feldgarden M."/>
            <person name="Gevers D."/>
            <person name="Daigneault M."/>
            <person name="Strauss J."/>
            <person name="Allen-Vercoe E."/>
            <person name="Young S.K."/>
            <person name="Zeng Q."/>
            <person name="Gargeya S."/>
            <person name="Fitzgerald M."/>
            <person name="Haas B."/>
            <person name="Abouelleil A."/>
            <person name="Alvarado L."/>
            <person name="Arachchi H.M."/>
            <person name="Berlin A."/>
            <person name="Brown A."/>
            <person name="Chapman S.B."/>
            <person name="Chen Z."/>
            <person name="Dunbar C."/>
            <person name="Freedman E."/>
            <person name="Gearin G."/>
            <person name="Goldberg J."/>
            <person name="Griggs A."/>
            <person name="Gujja S."/>
            <person name="Heiman D."/>
            <person name="Howarth C."/>
            <person name="Larson L."/>
            <person name="Lui A."/>
            <person name="MacDonald P.J.P."/>
            <person name="Montmayeur A."/>
            <person name="Murphy C."/>
            <person name="Neiman D."/>
            <person name="Pearson M."/>
            <person name="Priest M."/>
            <person name="Roberts A."/>
            <person name="Saif S."/>
            <person name="Shea T."/>
            <person name="Shenoy N."/>
            <person name="Sisk P."/>
            <person name="Stolte C."/>
            <person name="Sykes S."/>
            <person name="Wortman J."/>
            <person name="Nusbaum C."/>
            <person name="Birren B."/>
        </authorList>
    </citation>
    <scope>NUCLEOTIDE SEQUENCE [LARGE SCALE GENOMIC DNA]</scope>
    <source>
        <strain evidence="1 2">7_3_47FAA</strain>
    </source>
</reference>
<organism evidence="1 2">
    <name type="scientific">Bacillus smithii 7_3_47FAA</name>
    <dbReference type="NCBI Taxonomy" id="665952"/>
    <lineage>
        <taxon>Bacteria</taxon>
        <taxon>Bacillati</taxon>
        <taxon>Bacillota</taxon>
        <taxon>Bacilli</taxon>
        <taxon>Bacillales</taxon>
        <taxon>Bacillaceae</taxon>
        <taxon>Bacillus</taxon>
    </lineage>
</organism>
<name>G9QMG3_9BACI</name>
<evidence type="ECO:0000313" key="1">
    <source>
        <dbReference type="EMBL" id="EHL77069.1"/>
    </source>
</evidence>
<gene>
    <name evidence="1" type="ORF">HMPREF1015_00728</name>
</gene>
<keyword evidence="2" id="KW-1185">Reference proteome</keyword>
<dbReference type="HOGENOM" id="CLU_3114750_0_0_9"/>
<dbReference type="AlphaFoldDB" id="G9QMG3"/>
<accession>G9QMG3</accession>
<evidence type="ECO:0000313" key="2">
    <source>
        <dbReference type="Proteomes" id="UP000011747"/>
    </source>
</evidence>
<dbReference type="Proteomes" id="UP000011747">
    <property type="component" value="Unassembled WGS sequence"/>
</dbReference>
<sequence length="50" mass="5739">MMRYEKMEREPGCLIVLDQGQKQTLQTKKGNLFFIPSSVCLFISGEDITN</sequence>
<dbReference type="PATRIC" id="fig|665952.3.peg.2280"/>
<proteinExistence type="predicted"/>